<sequence length="157" mass="18150">MKKIVSAFCCLCFILSCTDNDDENRFLLDEKDYLVFGHFYGMCVGEECVETFKLTDSELFEDTEDDYSGSNLNFIKLDNEKFEQVKNLMDYFPKELLSENETILGCPDCADGGGLFIQYYYNGSLKSWRIDQAKSQVPNYLHGFIDEVNDKIQLINN</sequence>
<dbReference type="EMBL" id="FNMY01000003">
    <property type="protein sequence ID" value="SDW81333.1"/>
    <property type="molecule type" value="Genomic_DNA"/>
</dbReference>
<dbReference type="Proteomes" id="UP000199592">
    <property type="component" value="Unassembled WGS sequence"/>
</dbReference>
<accession>A0A1H2WL02</accession>
<dbReference type="RefSeq" id="WP_139150362.1">
    <property type="nucleotide sequence ID" value="NZ_FNKI01000001.1"/>
</dbReference>
<proteinExistence type="predicted"/>
<dbReference type="AlphaFoldDB" id="A0A1H2WL02"/>
<keyword evidence="2" id="KW-1185">Reference proteome</keyword>
<gene>
    <name evidence="1" type="ORF">SAMN04487892_2327</name>
</gene>
<protein>
    <recommendedName>
        <fullName evidence="3">Lipoprotein</fullName>
    </recommendedName>
</protein>
<evidence type="ECO:0000313" key="1">
    <source>
        <dbReference type="EMBL" id="SDW81333.1"/>
    </source>
</evidence>
<organism evidence="1 2">
    <name type="scientific">Flagellimonas zhangzhouensis</name>
    <dbReference type="NCBI Taxonomy" id="1073328"/>
    <lineage>
        <taxon>Bacteria</taxon>
        <taxon>Pseudomonadati</taxon>
        <taxon>Bacteroidota</taxon>
        <taxon>Flavobacteriia</taxon>
        <taxon>Flavobacteriales</taxon>
        <taxon>Flavobacteriaceae</taxon>
        <taxon>Flagellimonas</taxon>
    </lineage>
</organism>
<evidence type="ECO:0008006" key="3">
    <source>
        <dbReference type="Google" id="ProtNLM"/>
    </source>
</evidence>
<name>A0A1H2WL02_9FLAO</name>
<dbReference type="OrthoDB" id="5522116at2"/>
<evidence type="ECO:0000313" key="2">
    <source>
        <dbReference type="Proteomes" id="UP000199592"/>
    </source>
</evidence>
<reference evidence="2" key="1">
    <citation type="submission" date="2016-10" db="EMBL/GenBank/DDBJ databases">
        <authorList>
            <person name="Varghese N."/>
            <person name="Submissions S."/>
        </authorList>
    </citation>
    <scope>NUCLEOTIDE SEQUENCE [LARGE SCALE GENOMIC DNA]</scope>
    <source>
        <strain evidence="2">DSM 25030</strain>
    </source>
</reference>
<dbReference type="PROSITE" id="PS51257">
    <property type="entry name" value="PROKAR_LIPOPROTEIN"/>
    <property type="match status" value="1"/>
</dbReference>